<keyword evidence="3 4" id="KW-0004">4Fe-4S</keyword>
<protein>
    <recommendedName>
        <fullName evidence="3">NADH-quinone oxidoreductase subunit B</fullName>
        <ecNumber evidence="3">7.1.1.-</ecNumber>
    </recommendedName>
    <alternativeName>
        <fullName evidence="3">NADH dehydrogenase I subunit B</fullName>
    </alternativeName>
    <alternativeName>
        <fullName evidence="3">NDH-1 subunit B</fullName>
    </alternativeName>
</protein>
<dbReference type="HAMAP" id="MF_01356">
    <property type="entry name" value="NDH1_NuoB"/>
    <property type="match status" value="1"/>
</dbReference>
<evidence type="ECO:0000256" key="1">
    <source>
        <dbReference type="ARBA" id="ARBA00009173"/>
    </source>
</evidence>
<evidence type="ECO:0000256" key="4">
    <source>
        <dbReference type="RuleBase" id="RU004464"/>
    </source>
</evidence>
<dbReference type="RefSeq" id="WP_014100356.1">
    <property type="nucleotide sequence ID" value="NZ_CP072642.1"/>
</dbReference>
<keyword evidence="3" id="KW-0813">Transport</keyword>
<organism evidence="6 7">
    <name type="scientific">Chloracidobacterium sp. N</name>
    <dbReference type="NCBI Taxonomy" id="2821540"/>
    <lineage>
        <taxon>Bacteria</taxon>
        <taxon>Pseudomonadati</taxon>
        <taxon>Acidobacteriota</taxon>
        <taxon>Terriglobia</taxon>
        <taxon>Terriglobales</taxon>
        <taxon>Acidobacteriaceae</taxon>
        <taxon>Chloracidobacterium</taxon>
        <taxon>Chloracidobacterium aggregatum</taxon>
    </lineage>
</organism>
<comment type="cofactor">
    <cofactor evidence="3">
        <name>[4Fe-4S] cluster</name>
        <dbReference type="ChEBI" id="CHEBI:49883"/>
    </cofactor>
    <text evidence="3">Binds 1 [4Fe-4S] cluster.</text>
</comment>
<keyword evidence="3" id="KW-1003">Cell membrane</keyword>
<keyword evidence="3" id="KW-1278">Translocase</keyword>
<dbReference type="SUPFAM" id="SSF56770">
    <property type="entry name" value="HydA/Nqo6-like"/>
    <property type="match status" value="1"/>
</dbReference>
<evidence type="ECO:0000259" key="5">
    <source>
        <dbReference type="Pfam" id="PF01058"/>
    </source>
</evidence>
<keyword evidence="3 4" id="KW-0411">Iron-sulfur</keyword>
<dbReference type="InterPro" id="IPR006137">
    <property type="entry name" value="NADH_UbQ_OxRdtase-like_20kDa"/>
</dbReference>
<proteinExistence type="inferred from homology"/>
<comment type="function">
    <text evidence="3">NDH-1 shuttles electrons from NADH, via FMN and iron-sulfur (Fe-S) centers, to quinones in the respiratory chain. The immediate electron acceptor for the enzyme in this species is believed to be ubiquinone. Couples the redox reaction to proton translocation (for every two electrons transferred, four hydrogen ions are translocated across the cytoplasmic membrane), and thus conserves the redox energy in a proton gradient.</text>
</comment>
<comment type="catalytic activity">
    <reaction evidence="3">
        <text>a quinone + NADH + 5 H(+)(in) = a quinol + NAD(+) + 4 H(+)(out)</text>
        <dbReference type="Rhea" id="RHEA:57888"/>
        <dbReference type="ChEBI" id="CHEBI:15378"/>
        <dbReference type="ChEBI" id="CHEBI:24646"/>
        <dbReference type="ChEBI" id="CHEBI:57540"/>
        <dbReference type="ChEBI" id="CHEBI:57945"/>
        <dbReference type="ChEBI" id="CHEBI:132124"/>
    </reaction>
</comment>
<sequence>MVREEAPGLVLSSVDYIFNWARKSALWPMTFGLACCAIEMMATGASRFDLDRFGAGVFRPSPRQADLIIVAGTVTLKMAPVVRRVYEQMPDPKWVISMGSCSNVGGPFNTYSTLQGVDRIIPVDVYVPGCPPRPEALLYGLMRLQDKIMREHPTRFLFGRGNEIIEPEKSAAA</sequence>
<keyword evidence="3 4" id="KW-0520">NAD</keyword>
<dbReference type="NCBIfam" id="TIGR01957">
    <property type="entry name" value="nuoB_fam"/>
    <property type="match status" value="1"/>
</dbReference>
<dbReference type="GO" id="GO:0016491">
    <property type="term" value="F:oxidoreductase activity"/>
    <property type="evidence" value="ECO:0007669"/>
    <property type="project" value="UniProtKB-KW"/>
</dbReference>
<keyword evidence="3 4" id="KW-0479">Metal-binding</keyword>
<keyword evidence="3" id="KW-0472">Membrane</keyword>
<feature type="binding site" evidence="3">
    <location>
        <position position="36"/>
    </location>
    <ligand>
        <name>[4Fe-4S] cluster</name>
        <dbReference type="ChEBI" id="CHEBI:49883"/>
    </ligand>
</feature>
<reference evidence="6 7" key="1">
    <citation type="submission" date="2021-03" db="EMBL/GenBank/DDBJ databases">
        <title>Genomic and phenotypic characterization of Chloracidobacterium isolates provides evidence for multiple species.</title>
        <authorList>
            <person name="Saini M.K."/>
            <person name="Costas A.M.G."/>
            <person name="Tank M."/>
            <person name="Bryant D.A."/>
        </authorList>
    </citation>
    <scope>NUCLEOTIDE SEQUENCE [LARGE SCALE GENOMIC DNA]</scope>
    <source>
        <strain evidence="6 7">N</strain>
    </source>
</reference>
<comment type="subunit">
    <text evidence="3">NDH-1 is composed of 14 different subunits. Subunits NuoB, C, D, E, F, and G constitute the peripheral sector of the complex.</text>
</comment>
<name>A0ABX8B357_9BACT</name>
<gene>
    <name evidence="3 6" type="primary">nuoB</name>
    <name evidence="6" type="ORF">J8C05_09190</name>
</gene>
<dbReference type="PROSITE" id="PS01150">
    <property type="entry name" value="COMPLEX1_20K"/>
    <property type="match status" value="1"/>
</dbReference>
<evidence type="ECO:0000313" key="6">
    <source>
        <dbReference type="EMBL" id="QUV93541.1"/>
    </source>
</evidence>
<dbReference type="Pfam" id="PF01058">
    <property type="entry name" value="Oxidored_q6"/>
    <property type="match status" value="1"/>
</dbReference>
<dbReference type="EMBL" id="CP072642">
    <property type="protein sequence ID" value="QUV93541.1"/>
    <property type="molecule type" value="Genomic_DNA"/>
</dbReference>
<feature type="binding site" evidence="3">
    <location>
        <position position="101"/>
    </location>
    <ligand>
        <name>[4Fe-4S] cluster</name>
        <dbReference type="ChEBI" id="CHEBI:49883"/>
    </ligand>
</feature>
<evidence type="ECO:0000256" key="3">
    <source>
        <dbReference type="HAMAP-Rule" id="MF_01356"/>
    </source>
</evidence>
<evidence type="ECO:0000256" key="2">
    <source>
        <dbReference type="ARBA" id="ARBA00022719"/>
    </source>
</evidence>
<evidence type="ECO:0000313" key="7">
    <source>
        <dbReference type="Proteomes" id="UP000677668"/>
    </source>
</evidence>
<keyword evidence="2 3" id="KW-0874">Quinone</keyword>
<accession>A0ABX8B357</accession>
<comment type="similarity">
    <text evidence="1 3 4">Belongs to the complex I 20 kDa subunit family.</text>
</comment>
<feature type="domain" description="NADH:ubiquinone oxidoreductase-like 20kDa subunit" evidence="5">
    <location>
        <begin position="35"/>
        <end position="144"/>
    </location>
</feature>
<keyword evidence="6" id="KW-0560">Oxidoreductase</keyword>
<dbReference type="Proteomes" id="UP000677668">
    <property type="component" value="Chromosome 1"/>
</dbReference>
<comment type="subcellular location">
    <subcellularLocation>
        <location evidence="3">Cell membrane</location>
        <topology evidence="3">Peripheral membrane protein</topology>
        <orientation evidence="3">Cytoplasmic side</orientation>
    </subcellularLocation>
</comment>
<dbReference type="PANTHER" id="PTHR11995">
    <property type="entry name" value="NADH DEHYDROGENASE"/>
    <property type="match status" value="1"/>
</dbReference>
<dbReference type="InterPro" id="IPR006138">
    <property type="entry name" value="NADH_UQ_OxRdtase_20Kd_su"/>
</dbReference>
<keyword evidence="3" id="KW-0830">Ubiquinone</keyword>
<feature type="binding site" evidence="3">
    <location>
        <position position="130"/>
    </location>
    <ligand>
        <name>[4Fe-4S] cluster</name>
        <dbReference type="ChEBI" id="CHEBI:49883"/>
    </ligand>
</feature>
<keyword evidence="3 4" id="KW-0408">Iron</keyword>
<dbReference type="PANTHER" id="PTHR11995:SF14">
    <property type="entry name" value="NADH DEHYDROGENASE [UBIQUINONE] IRON-SULFUR PROTEIN 7, MITOCHONDRIAL"/>
    <property type="match status" value="1"/>
</dbReference>
<feature type="binding site" evidence="3">
    <location>
        <position position="35"/>
    </location>
    <ligand>
        <name>[4Fe-4S] cluster</name>
        <dbReference type="ChEBI" id="CHEBI:49883"/>
    </ligand>
</feature>
<dbReference type="Gene3D" id="3.40.50.12280">
    <property type="match status" value="1"/>
</dbReference>
<keyword evidence="7" id="KW-1185">Reference proteome</keyword>
<dbReference type="EC" id="7.1.1.-" evidence="3"/>
<dbReference type="NCBIfam" id="NF005012">
    <property type="entry name" value="PRK06411.1"/>
    <property type="match status" value="1"/>
</dbReference>
<dbReference type="PROSITE" id="PS51257">
    <property type="entry name" value="PROKAR_LIPOPROTEIN"/>
    <property type="match status" value="1"/>
</dbReference>